<dbReference type="HOGENOM" id="CLU_2370904_0_0_11"/>
<dbReference type="EMBL" id="CP000431">
    <property type="protein sequence ID" value="ABG95753.1"/>
    <property type="molecule type" value="Genomic_DNA"/>
</dbReference>
<dbReference type="Proteomes" id="UP000008710">
    <property type="component" value="Chromosome"/>
</dbReference>
<gene>
    <name evidence="1" type="ordered locus">RHA1_ro03956</name>
</gene>
<dbReference type="KEGG" id="rha:RHA1_ro03956"/>
<organism evidence="1 2">
    <name type="scientific">Rhodococcus jostii (strain RHA1)</name>
    <dbReference type="NCBI Taxonomy" id="101510"/>
    <lineage>
        <taxon>Bacteria</taxon>
        <taxon>Bacillati</taxon>
        <taxon>Actinomycetota</taxon>
        <taxon>Actinomycetes</taxon>
        <taxon>Mycobacteriales</taxon>
        <taxon>Nocardiaceae</taxon>
        <taxon>Rhodococcus</taxon>
    </lineage>
</organism>
<evidence type="ECO:0000313" key="1">
    <source>
        <dbReference type="EMBL" id="ABG95753.1"/>
    </source>
</evidence>
<proteinExistence type="predicted"/>
<accession>Q0S9N3</accession>
<protein>
    <submittedName>
        <fullName evidence="1">Uncharacterized protein</fullName>
    </submittedName>
</protein>
<reference evidence="2" key="1">
    <citation type="journal article" date="2006" name="Proc. Natl. Acad. Sci. U.S.A.">
        <title>The complete genome of Rhodococcus sp. RHA1 provides insights into a catabolic powerhouse.</title>
        <authorList>
            <person name="McLeod M.P."/>
            <person name="Warren R.L."/>
            <person name="Hsiao W.W.L."/>
            <person name="Araki N."/>
            <person name="Myhre M."/>
            <person name="Fernandes C."/>
            <person name="Miyazawa D."/>
            <person name="Wong W."/>
            <person name="Lillquist A.L."/>
            <person name="Wang D."/>
            <person name="Dosanjh M."/>
            <person name="Hara H."/>
            <person name="Petrescu A."/>
            <person name="Morin R.D."/>
            <person name="Yang G."/>
            <person name="Stott J.M."/>
            <person name="Schein J.E."/>
            <person name="Shin H."/>
            <person name="Smailus D."/>
            <person name="Siddiqui A.S."/>
            <person name="Marra M.A."/>
            <person name="Jones S.J.M."/>
            <person name="Holt R."/>
            <person name="Brinkman F.S.L."/>
            <person name="Miyauchi K."/>
            <person name="Fukuda M."/>
            <person name="Davies J.E."/>
            <person name="Mohn W.W."/>
            <person name="Eltis L.D."/>
        </authorList>
    </citation>
    <scope>NUCLEOTIDE SEQUENCE [LARGE SCALE GENOMIC DNA]</scope>
    <source>
        <strain evidence="2">RHA1</strain>
    </source>
</reference>
<evidence type="ECO:0000313" key="2">
    <source>
        <dbReference type="Proteomes" id="UP000008710"/>
    </source>
</evidence>
<dbReference type="AlphaFoldDB" id="Q0S9N3"/>
<sequence>MDEVDAVDVDAVEFGGEFQDRRTVAVPLLDVVETGAVEDGQGGAEVREDLRLPFLRSEHGGGGEHGVVRDQGVEGGEVAMVDDVVPAVDDAGAGR</sequence>
<name>Q0S9N3_RHOJR</name>